<sequence>MRIKRTQQLISLGFRFLIICCLSLAPTLRGLAQTADKGNLGTIVRELEKKWTDYKFLYDFEALQTRSVISKPDISKLSVEQALNILRKDGFLTYRIESKSISIAVLPFIPLKKEPGRVTGKVIDEENGQAVSAVSIRFGNKGTTSLADGTFSISLPKGKYEAEVSSVGYGKKIISGVEVKEGQLTNLSITLKRNKGQLAAVVVKSSARKEGVNAHYARQKNAATVTDGISSEQIARTPDNDMGQVLKRVSGLTTVDNKNVIVRGMSDRYNQAMLDGVVIPSTSMNRRNFSFDIIPVEMVSNVVVNKTATPDMSSEFSGGQVSINTLDIPSQNFTTITIGTGGNSQTTGKDFYQLGERKSSEYFGFFDKSSQKPEGLIPWYWNNDAVRLDAPPGVSNDPVLDDWSLNFESPNLKYNDLDAIAQSGKLSADPLKLQKYKGSPNQNYRIAMGRVYKLKNNLQFGFSTSTNLRNEQNIIHFNNVRGQSFERDYIDSPKYGQNGAGTSYRFNSSSGLVGNLGLQGEKFKIALKNMYARTYSNNYNEAVRLDYRDETHKMRKEVYQLPEAMSLQQHQLIGEYQLPGGIKFEGQFAYNKISQQILDERKFQYRLTAQLGDKYYFQNPNLLQHSGWSNNTVALDSRMWTQIEEQDFNWAANFSRSFGKGNKMKTILKMGYQGWRKQRALEVFRMLPMTRSAKGGELLPQIEMPYEVLLDPANVGAGTGQAYYYAENIGGNIFDGDMNNHSMYLMADQKLFGKLRLVYGARLEYYDISNRQTELLRKKFGNEIPDYLKFQEEAKEQDWQLLPSINATYSFTNTLNLRASYSKTAIRPDFRETSFFGFYDYELDANVSGQDVVSTMVDNIDLRLEWYPSPGEIISLTGYYKYLDKPIELVNHPSFQDGSYYVFANMASAKNYGLEMEVRKNLSFVADRSWLSDLFVYANGTLLKSTVNYEGPWEFRTVDGKIERFKDRIPGMDRPLLGQSPWLLNLGLGYWGELFGATVSYNHRGYRSNLIMKDPSAIEYELAPKLLDFQLYGRFLKKKMEVKVNVANLLNEWTRYYVNAQGYLPANDGSGVLKYDRVKGNNGYSKSDGDIIMYRRQEGQRFSITATYKF</sequence>
<dbReference type="InterPro" id="IPR008969">
    <property type="entry name" value="CarboxyPept-like_regulatory"/>
</dbReference>
<keyword evidence="5" id="KW-0732">Signal</keyword>
<dbReference type="PANTHER" id="PTHR40980:SF4">
    <property type="entry name" value="TONB-DEPENDENT RECEPTOR-LIKE BETA-BARREL DOMAIN-CONTAINING PROTEIN"/>
    <property type="match status" value="1"/>
</dbReference>
<accession>A0A4Q7MDP5</accession>
<keyword evidence="2 4" id="KW-0472">Membrane</keyword>
<keyword evidence="4" id="KW-0798">TonB box</keyword>
<dbReference type="Pfam" id="PF07715">
    <property type="entry name" value="Plug"/>
    <property type="match status" value="1"/>
</dbReference>
<evidence type="ECO:0000256" key="4">
    <source>
        <dbReference type="RuleBase" id="RU003357"/>
    </source>
</evidence>
<protein>
    <submittedName>
        <fullName evidence="8">Outer membrane receptor protein involved in Fe transport</fullName>
    </submittedName>
</protein>
<dbReference type="Pfam" id="PF13620">
    <property type="entry name" value="CarboxypepD_reg"/>
    <property type="match status" value="1"/>
</dbReference>
<keyword evidence="9" id="KW-1185">Reference proteome</keyword>
<reference evidence="8 9" key="1">
    <citation type="submission" date="2019-02" db="EMBL/GenBank/DDBJ databases">
        <title>Genomic Encyclopedia of Type Strains, Phase IV (KMG-IV): sequencing the most valuable type-strain genomes for metagenomic binning, comparative biology and taxonomic classification.</title>
        <authorList>
            <person name="Goeker M."/>
        </authorList>
    </citation>
    <scope>NUCLEOTIDE SEQUENCE [LARGE SCALE GENOMIC DNA]</scope>
    <source>
        <strain evidence="8 9">DSM 18116</strain>
    </source>
</reference>
<dbReference type="OrthoDB" id="9768470at2"/>
<organism evidence="8 9">
    <name type="scientific">Pseudobacter ginsenosidimutans</name>
    <dbReference type="NCBI Taxonomy" id="661488"/>
    <lineage>
        <taxon>Bacteria</taxon>
        <taxon>Pseudomonadati</taxon>
        <taxon>Bacteroidota</taxon>
        <taxon>Chitinophagia</taxon>
        <taxon>Chitinophagales</taxon>
        <taxon>Chitinophagaceae</taxon>
        <taxon>Pseudobacter</taxon>
    </lineage>
</organism>
<feature type="signal peptide" evidence="5">
    <location>
        <begin position="1"/>
        <end position="32"/>
    </location>
</feature>
<evidence type="ECO:0000256" key="1">
    <source>
        <dbReference type="ARBA" id="ARBA00004442"/>
    </source>
</evidence>
<dbReference type="Pfam" id="PF00593">
    <property type="entry name" value="TonB_dep_Rec_b-barrel"/>
    <property type="match status" value="1"/>
</dbReference>
<comment type="caution">
    <text evidence="8">The sequence shown here is derived from an EMBL/GenBank/DDBJ whole genome shotgun (WGS) entry which is preliminary data.</text>
</comment>
<dbReference type="SUPFAM" id="SSF49464">
    <property type="entry name" value="Carboxypeptidase regulatory domain-like"/>
    <property type="match status" value="1"/>
</dbReference>
<dbReference type="PANTHER" id="PTHR40980">
    <property type="entry name" value="PLUG DOMAIN-CONTAINING PROTEIN"/>
    <property type="match status" value="1"/>
</dbReference>
<keyword evidence="3" id="KW-0998">Cell outer membrane</keyword>
<keyword evidence="8" id="KW-0675">Receptor</keyword>
<evidence type="ECO:0000313" key="8">
    <source>
        <dbReference type="EMBL" id="RZS65493.1"/>
    </source>
</evidence>
<dbReference type="Gene3D" id="2.60.40.1120">
    <property type="entry name" value="Carboxypeptidase-like, regulatory domain"/>
    <property type="match status" value="1"/>
</dbReference>
<proteinExistence type="inferred from homology"/>
<feature type="chain" id="PRO_5020559674" evidence="5">
    <location>
        <begin position="33"/>
        <end position="1110"/>
    </location>
</feature>
<feature type="domain" description="TonB-dependent receptor plug" evidence="7">
    <location>
        <begin position="220"/>
        <end position="319"/>
    </location>
</feature>
<evidence type="ECO:0000313" key="9">
    <source>
        <dbReference type="Proteomes" id="UP000293874"/>
    </source>
</evidence>
<evidence type="ECO:0000256" key="3">
    <source>
        <dbReference type="ARBA" id="ARBA00023237"/>
    </source>
</evidence>
<evidence type="ECO:0000256" key="2">
    <source>
        <dbReference type="ARBA" id="ARBA00023136"/>
    </source>
</evidence>
<dbReference type="EMBL" id="SGXA01000005">
    <property type="protein sequence ID" value="RZS65493.1"/>
    <property type="molecule type" value="Genomic_DNA"/>
</dbReference>
<dbReference type="InterPro" id="IPR036942">
    <property type="entry name" value="Beta-barrel_TonB_sf"/>
</dbReference>
<dbReference type="GO" id="GO:0009279">
    <property type="term" value="C:cell outer membrane"/>
    <property type="evidence" value="ECO:0007669"/>
    <property type="project" value="UniProtKB-SubCell"/>
</dbReference>
<feature type="domain" description="TonB-dependent receptor-like beta-barrel" evidence="6">
    <location>
        <begin position="601"/>
        <end position="1008"/>
    </location>
</feature>
<name>A0A4Q7MDP5_9BACT</name>
<dbReference type="Proteomes" id="UP000293874">
    <property type="component" value="Unassembled WGS sequence"/>
</dbReference>
<evidence type="ECO:0000259" key="6">
    <source>
        <dbReference type="Pfam" id="PF00593"/>
    </source>
</evidence>
<dbReference type="Gene3D" id="2.170.130.10">
    <property type="entry name" value="TonB-dependent receptor, plug domain"/>
    <property type="match status" value="1"/>
</dbReference>
<dbReference type="InterPro" id="IPR037066">
    <property type="entry name" value="Plug_dom_sf"/>
</dbReference>
<dbReference type="InterPro" id="IPR000531">
    <property type="entry name" value="Beta-barrel_TonB"/>
</dbReference>
<dbReference type="Gene3D" id="2.40.170.20">
    <property type="entry name" value="TonB-dependent receptor, beta-barrel domain"/>
    <property type="match status" value="1"/>
</dbReference>
<dbReference type="InterPro" id="IPR012910">
    <property type="entry name" value="Plug_dom"/>
</dbReference>
<dbReference type="SUPFAM" id="SSF56935">
    <property type="entry name" value="Porins"/>
    <property type="match status" value="1"/>
</dbReference>
<dbReference type="AlphaFoldDB" id="A0A4Q7MDP5"/>
<evidence type="ECO:0000256" key="5">
    <source>
        <dbReference type="SAM" id="SignalP"/>
    </source>
</evidence>
<evidence type="ECO:0000259" key="7">
    <source>
        <dbReference type="Pfam" id="PF07715"/>
    </source>
</evidence>
<comment type="similarity">
    <text evidence="4">Belongs to the TonB-dependent receptor family.</text>
</comment>
<gene>
    <name evidence="8" type="ORF">EV199_5667</name>
</gene>
<comment type="subcellular location">
    <subcellularLocation>
        <location evidence="1 4">Cell outer membrane</location>
    </subcellularLocation>
</comment>